<evidence type="ECO:0000256" key="1">
    <source>
        <dbReference type="SAM" id="MobiDB-lite"/>
    </source>
</evidence>
<evidence type="ECO:0000313" key="3">
    <source>
        <dbReference type="Proteomes" id="UP001519460"/>
    </source>
</evidence>
<reference evidence="2 3" key="1">
    <citation type="journal article" date="2023" name="Sci. Data">
        <title>Genome assembly of the Korean intertidal mud-creeper Batillaria attramentaria.</title>
        <authorList>
            <person name="Patra A.K."/>
            <person name="Ho P.T."/>
            <person name="Jun S."/>
            <person name="Lee S.J."/>
            <person name="Kim Y."/>
            <person name="Won Y.J."/>
        </authorList>
    </citation>
    <scope>NUCLEOTIDE SEQUENCE [LARGE SCALE GENOMIC DNA]</scope>
    <source>
        <strain evidence="2">Wonlab-2016</strain>
    </source>
</reference>
<gene>
    <name evidence="2" type="ORF">BaRGS_00033132</name>
</gene>
<dbReference type="AlphaFoldDB" id="A0ABD0JKX8"/>
<comment type="caution">
    <text evidence="2">The sequence shown here is derived from an EMBL/GenBank/DDBJ whole genome shotgun (WGS) entry which is preliminary data.</text>
</comment>
<dbReference type="EMBL" id="JACVVK020000399">
    <property type="protein sequence ID" value="KAK7475639.1"/>
    <property type="molecule type" value="Genomic_DNA"/>
</dbReference>
<dbReference type="Proteomes" id="UP001519460">
    <property type="component" value="Unassembled WGS sequence"/>
</dbReference>
<keyword evidence="3" id="KW-1185">Reference proteome</keyword>
<evidence type="ECO:0000313" key="2">
    <source>
        <dbReference type="EMBL" id="KAK7475639.1"/>
    </source>
</evidence>
<organism evidence="2 3">
    <name type="scientific">Batillaria attramentaria</name>
    <dbReference type="NCBI Taxonomy" id="370345"/>
    <lineage>
        <taxon>Eukaryota</taxon>
        <taxon>Metazoa</taxon>
        <taxon>Spiralia</taxon>
        <taxon>Lophotrochozoa</taxon>
        <taxon>Mollusca</taxon>
        <taxon>Gastropoda</taxon>
        <taxon>Caenogastropoda</taxon>
        <taxon>Sorbeoconcha</taxon>
        <taxon>Cerithioidea</taxon>
        <taxon>Batillariidae</taxon>
        <taxon>Batillaria</taxon>
    </lineage>
</organism>
<sequence length="128" mass="13571">YARQNSCVLRNSAASNFTDSSGSYNKLISPLSVPQSDLLKNAARSGPCGYSGAGIVPRGGQPLAVCLGNLRDRHECPPFPKQIDSLQSQIIPDGRVKRWPDCKTSGSQISPHHAAESGIWGQGQSAPV</sequence>
<feature type="non-terminal residue" evidence="2">
    <location>
        <position position="1"/>
    </location>
</feature>
<feature type="non-terminal residue" evidence="2">
    <location>
        <position position="128"/>
    </location>
</feature>
<proteinExistence type="predicted"/>
<protein>
    <submittedName>
        <fullName evidence="2">Uncharacterized protein</fullName>
    </submittedName>
</protein>
<name>A0ABD0JKX8_9CAEN</name>
<feature type="region of interest" description="Disordered" evidence="1">
    <location>
        <begin position="101"/>
        <end position="128"/>
    </location>
</feature>
<accession>A0ABD0JKX8</accession>